<evidence type="ECO:0000256" key="2">
    <source>
        <dbReference type="ARBA" id="ARBA00022741"/>
    </source>
</evidence>
<keyword evidence="7" id="KW-1185">Reference proteome</keyword>
<gene>
    <name evidence="6" type="ORF">BDV29DRAFT_197999</name>
</gene>
<dbReference type="InterPro" id="IPR011009">
    <property type="entry name" value="Kinase-like_dom_sf"/>
</dbReference>
<keyword evidence="6" id="KW-0418">Kinase</keyword>
<organism evidence="6 7">
    <name type="scientific">Aspergillus leporis</name>
    <dbReference type="NCBI Taxonomy" id="41062"/>
    <lineage>
        <taxon>Eukaryota</taxon>
        <taxon>Fungi</taxon>
        <taxon>Dikarya</taxon>
        <taxon>Ascomycota</taxon>
        <taxon>Pezizomycotina</taxon>
        <taxon>Eurotiomycetes</taxon>
        <taxon>Eurotiomycetidae</taxon>
        <taxon>Eurotiales</taxon>
        <taxon>Aspergillaceae</taxon>
        <taxon>Aspergillus</taxon>
        <taxon>Aspergillus subgen. Circumdati</taxon>
    </lineage>
</organism>
<dbReference type="GO" id="GO:0005524">
    <property type="term" value="F:ATP binding"/>
    <property type="evidence" value="ECO:0007669"/>
    <property type="project" value="UniProtKB-KW"/>
</dbReference>
<feature type="region of interest" description="Disordered" evidence="4">
    <location>
        <begin position="1"/>
        <end position="33"/>
    </location>
</feature>
<dbReference type="PROSITE" id="PS50011">
    <property type="entry name" value="PROTEIN_KINASE_DOM"/>
    <property type="match status" value="1"/>
</dbReference>
<sequence>MDVSRKRKGNLETSRPPKKVTKQPPPVRPSSTASLDDISFKQLSGDVWEQYKLETDIEPGCHLALMKKYPHSTVFIHQVSVAPEKIINLKPVVHRNIVHLRHVYTGGEQISMVYEMTIASLKDILSFRPHWSVAETAAVCQSVLSALKYMHGTLGVSHGNLDARTIRVDWNGTVKLSNIGDCLLRANQRYDEDIRALGCIVRELAESNEMRIPTFTSFLHGLADGQPASTLLQHEFLKNSNGPEQLQHCVDTWLATRLFFPPA</sequence>
<keyword evidence="2" id="KW-0547">Nucleotide-binding</keyword>
<evidence type="ECO:0000313" key="6">
    <source>
        <dbReference type="EMBL" id="KAB8070476.1"/>
    </source>
</evidence>
<dbReference type="EMBL" id="ML732301">
    <property type="protein sequence ID" value="KAB8070476.1"/>
    <property type="molecule type" value="Genomic_DNA"/>
</dbReference>
<accession>A0A5N5WPL4</accession>
<dbReference type="OrthoDB" id="4062651at2759"/>
<evidence type="ECO:0000259" key="5">
    <source>
        <dbReference type="PROSITE" id="PS50011"/>
    </source>
</evidence>
<proteinExistence type="inferred from homology"/>
<dbReference type="Gene3D" id="1.10.510.10">
    <property type="entry name" value="Transferase(Phosphotransferase) domain 1"/>
    <property type="match status" value="1"/>
</dbReference>
<name>A0A5N5WPL4_9EURO</name>
<dbReference type="PANTHER" id="PTHR45832">
    <property type="entry name" value="SERINE/THREONINE-PROTEIN KINASE SAMKA-RELATED-RELATED"/>
    <property type="match status" value="1"/>
</dbReference>
<dbReference type="Pfam" id="PF00069">
    <property type="entry name" value="Pkinase"/>
    <property type="match status" value="1"/>
</dbReference>
<dbReference type="PANTHER" id="PTHR45832:SF22">
    <property type="entry name" value="SERINE_THREONINE-PROTEIN KINASE SAMKA-RELATED"/>
    <property type="match status" value="1"/>
</dbReference>
<reference evidence="6 7" key="1">
    <citation type="submission" date="2019-04" db="EMBL/GenBank/DDBJ databases">
        <title>Friends and foes A comparative genomics study of 23 Aspergillus species from section Flavi.</title>
        <authorList>
            <consortium name="DOE Joint Genome Institute"/>
            <person name="Kjaerbolling I."/>
            <person name="Vesth T."/>
            <person name="Frisvad J.C."/>
            <person name="Nybo J.L."/>
            <person name="Theobald S."/>
            <person name="Kildgaard S."/>
            <person name="Isbrandt T."/>
            <person name="Kuo A."/>
            <person name="Sato A."/>
            <person name="Lyhne E.K."/>
            <person name="Kogle M.E."/>
            <person name="Wiebenga A."/>
            <person name="Kun R.S."/>
            <person name="Lubbers R.J."/>
            <person name="Makela M.R."/>
            <person name="Barry K."/>
            <person name="Chovatia M."/>
            <person name="Clum A."/>
            <person name="Daum C."/>
            <person name="Haridas S."/>
            <person name="He G."/>
            <person name="LaButti K."/>
            <person name="Lipzen A."/>
            <person name="Mondo S."/>
            <person name="Riley R."/>
            <person name="Salamov A."/>
            <person name="Simmons B.A."/>
            <person name="Magnuson J.K."/>
            <person name="Henrissat B."/>
            <person name="Mortensen U.H."/>
            <person name="Larsen T.O."/>
            <person name="Devries R.P."/>
            <person name="Grigoriev I.V."/>
            <person name="Machida M."/>
            <person name="Baker S.E."/>
            <person name="Andersen M.R."/>
        </authorList>
    </citation>
    <scope>NUCLEOTIDE SEQUENCE [LARGE SCALE GENOMIC DNA]</scope>
    <source>
        <strain evidence="6 7">CBS 151.66</strain>
    </source>
</reference>
<dbReference type="InterPro" id="IPR051931">
    <property type="entry name" value="PAK3-like"/>
</dbReference>
<evidence type="ECO:0000256" key="4">
    <source>
        <dbReference type="SAM" id="MobiDB-lite"/>
    </source>
</evidence>
<dbReference type="AlphaFoldDB" id="A0A5N5WPL4"/>
<dbReference type="SUPFAM" id="SSF56112">
    <property type="entry name" value="Protein kinase-like (PK-like)"/>
    <property type="match status" value="1"/>
</dbReference>
<evidence type="ECO:0000256" key="3">
    <source>
        <dbReference type="ARBA" id="ARBA00022840"/>
    </source>
</evidence>
<evidence type="ECO:0000256" key="1">
    <source>
        <dbReference type="ARBA" id="ARBA00008874"/>
    </source>
</evidence>
<dbReference type="Proteomes" id="UP000326565">
    <property type="component" value="Unassembled WGS sequence"/>
</dbReference>
<dbReference type="GO" id="GO:0004672">
    <property type="term" value="F:protein kinase activity"/>
    <property type="evidence" value="ECO:0007669"/>
    <property type="project" value="InterPro"/>
</dbReference>
<comment type="similarity">
    <text evidence="1">Belongs to the protein kinase superfamily. STE Ser/Thr protein kinase family. STE20 subfamily.</text>
</comment>
<feature type="domain" description="Protein kinase" evidence="5">
    <location>
        <begin position="1"/>
        <end position="263"/>
    </location>
</feature>
<keyword evidence="3" id="KW-0067">ATP-binding</keyword>
<evidence type="ECO:0000313" key="7">
    <source>
        <dbReference type="Proteomes" id="UP000326565"/>
    </source>
</evidence>
<keyword evidence="6" id="KW-0808">Transferase</keyword>
<protein>
    <submittedName>
        <fullName evidence="6">Kinase-like domain-containing protein</fullName>
    </submittedName>
</protein>
<dbReference type="InterPro" id="IPR000719">
    <property type="entry name" value="Prot_kinase_dom"/>
</dbReference>